<dbReference type="Proteomes" id="UP001732780">
    <property type="component" value="Chromosome 5"/>
</dbReference>
<organism evidence="1 2">
    <name type="scientific">Camelus bactrianus</name>
    <name type="common">Bactrian camel</name>
    <dbReference type="NCBI Taxonomy" id="9837"/>
    <lineage>
        <taxon>Eukaryota</taxon>
        <taxon>Metazoa</taxon>
        <taxon>Chordata</taxon>
        <taxon>Craniata</taxon>
        <taxon>Vertebrata</taxon>
        <taxon>Euteleostomi</taxon>
        <taxon>Mammalia</taxon>
        <taxon>Eutheria</taxon>
        <taxon>Laurasiatheria</taxon>
        <taxon>Artiodactyla</taxon>
        <taxon>Tylopoda</taxon>
        <taxon>Camelidae</taxon>
        <taxon>Camelus</taxon>
    </lineage>
</organism>
<name>A0AC58QDZ2_CAMBA</name>
<accession>A0AC58QDZ2</accession>
<evidence type="ECO:0000313" key="2">
    <source>
        <dbReference type="RefSeq" id="XP_074220494.1"/>
    </source>
</evidence>
<keyword evidence="1" id="KW-1185">Reference proteome</keyword>
<gene>
    <name evidence="2" type="primary">LOC141577750</name>
</gene>
<protein>
    <submittedName>
        <fullName evidence="2">Uncharacterized protein LOC141577750</fullName>
    </submittedName>
</protein>
<sequence>MMDVGGRRGVPERDFGSVSGTTRPLRAVKDGLRVGMGAEFGGYGGFKMESQRKGTKPGFRNHTNWVMRQSQRLQTHSQPQRGRRKELRPRASRRTRSKAKSGQDPPTALQPASPAGRVRDWCPIGARASLTADEQGLRLPAGHRPHPSKAPPRPARAGHVEAAPEPRGQKGWRDAPLGRMRWGSPRRRSALSWVLPELSRGPLRTGTGAARRAQVPAVIGCGSRDPKPGRGHQASSSCALAQSETESQATPRGGRRGLVPPGPRMSLTFHSATSVASLQQHGWT</sequence>
<evidence type="ECO:0000313" key="1">
    <source>
        <dbReference type="Proteomes" id="UP001732780"/>
    </source>
</evidence>
<reference evidence="2" key="1">
    <citation type="submission" date="2025-08" db="UniProtKB">
        <authorList>
            <consortium name="RefSeq"/>
        </authorList>
    </citation>
    <scope>IDENTIFICATION</scope>
    <source>
        <tissue evidence="2">Blood</tissue>
    </source>
</reference>
<proteinExistence type="predicted"/>
<dbReference type="RefSeq" id="XP_074220494.1">
    <property type="nucleotide sequence ID" value="XM_074364393.1"/>
</dbReference>